<dbReference type="Proteomes" id="UP001567538">
    <property type="component" value="Unassembled WGS sequence"/>
</dbReference>
<evidence type="ECO:0000313" key="5">
    <source>
        <dbReference type="Proteomes" id="UP001567538"/>
    </source>
</evidence>
<keyword evidence="2" id="KW-0808">Transferase</keyword>
<evidence type="ECO:0000256" key="2">
    <source>
        <dbReference type="ARBA" id="ARBA00022679"/>
    </source>
</evidence>
<organism evidence="4 5">
    <name type="scientific">Salvia divinorum</name>
    <name type="common">Maria pastora</name>
    <name type="synonym">Diviner's sage</name>
    <dbReference type="NCBI Taxonomy" id="28513"/>
    <lineage>
        <taxon>Eukaryota</taxon>
        <taxon>Viridiplantae</taxon>
        <taxon>Streptophyta</taxon>
        <taxon>Embryophyta</taxon>
        <taxon>Tracheophyta</taxon>
        <taxon>Spermatophyta</taxon>
        <taxon>Magnoliopsida</taxon>
        <taxon>eudicotyledons</taxon>
        <taxon>Gunneridae</taxon>
        <taxon>Pentapetalae</taxon>
        <taxon>asterids</taxon>
        <taxon>lamiids</taxon>
        <taxon>Lamiales</taxon>
        <taxon>Lamiaceae</taxon>
        <taxon>Nepetoideae</taxon>
        <taxon>Mentheae</taxon>
        <taxon>Salviinae</taxon>
        <taxon>Salvia</taxon>
        <taxon>Salvia subgen. Calosphace</taxon>
    </lineage>
</organism>
<evidence type="ECO:0000313" key="4">
    <source>
        <dbReference type="EMBL" id="KAL1533423.1"/>
    </source>
</evidence>
<dbReference type="PANTHER" id="PTHR31623">
    <property type="entry name" value="F21J9.9"/>
    <property type="match status" value="1"/>
</dbReference>
<comment type="caution">
    <text evidence="4">The sequence shown here is derived from an EMBL/GenBank/DDBJ whole genome shotgun (WGS) entry which is preliminary data.</text>
</comment>
<keyword evidence="3" id="KW-0012">Acyltransferase</keyword>
<reference evidence="4 5" key="1">
    <citation type="submission" date="2024-06" db="EMBL/GenBank/DDBJ databases">
        <title>A chromosome level genome sequence of Diviner's sage (Salvia divinorum).</title>
        <authorList>
            <person name="Ford S.A."/>
            <person name="Ro D.-K."/>
            <person name="Ness R.W."/>
            <person name="Phillips M.A."/>
        </authorList>
    </citation>
    <scope>NUCLEOTIDE SEQUENCE [LARGE SCALE GENOMIC DNA]</scope>
    <source>
        <strain evidence="4">SAF-2024a</strain>
        <tissue evidence="4">Leaf</tissue>
    </source>
</reference>
<comment type="similarity">
    <text evidence="1">Belongs to the plant acyltransferase family.</text>
</comment>
<dbReference type="AlphaFoldDB" id="A0ABD1FQU9"/>
<dbReference type="Gene3D" id="3.30.559.10">
    <property type="entry name" value="Chloramphenicol acetyltransferase-like domain"/>
    <property type="match status" value="2"/>
</dbReference>
<dbReference type="GO" id="GO:0016746">
    <property type="term" value="F:acyltransferase activity"/>
    <property type="evidence" value="ECO:0007669"/>
    <property type="project" value="UniProtKB-KW"/>
</dbReference>
<proteinExistence type="inferred from homology"/>
<dbReference type="Pfam" id="PF02458">
    <property type="entry name" value="Transferase"/>
    <property type="match status" value="1"/>
</dbReference>
<sequence length="301" mass="33559">MEIISVEKIKPTLPTPPHLRIHNISLLDQMMYGAYVAAVLYFFGNDSGDRIQHLKDSLSQTLVTLYPFVGVIRDALSADCNDEGLPFSVTKVMKVQMRDFLQNPNLELIKKFLPGGYSQKKPPGPGDSVMLIQLNCFDCGGIAMCISFYHIIADLASVSMFLQHWAANARGLGFAHVSSLNCVAQSFFPQNPSLPTDLIPFKNFVKYLRVGNSVMRRYVFDASALSVLKPQLSTSQVSAVSAMIWKCFMEVVAEEGMKPVLMTHSVNLRRQASPPFSDDSFGNLVSRLNFSKDRITRFDCD</sequence>
<name>A0ABD1FQU9_SALDI</name>
<accession>A0ABD1FQU9</accession>
<dbReference type="EMBL" id="JBEAFC010000014">
    <property type="protein sequence ID" value="KAL1533423.1"/>
    <property type="molecule type" value="Genomic_DNA"/>
</dbReference>
<evidence type="ECO:0000256" key="1">
    <source>
        <dbReference type="ARBA" id="ARBA00009861"/>
    </source>
</evidence>
<gene>
    <name evidence="4" type="ORF">AAHA92_33308</name>
</gene>
<evidence type="ECO:0000256" key="3">
    <source>
        <dbReference type="ARBA" id="ARBA00023315"/>
    </source>
</evidence>
<keyword evidence="5" id="KW-1185">Reference proteome</keyword>
<protein>
    <submittedName>
        <fullName evidence="4">Stemmadenine O-acetyltransferase-like</fullName>
    </submittedName>
</protein>
<dbReference type="PANTHER" id="PTHR31623:SF110">
    <property type="entry name" value="VINORINE SYNTHASE-LIKE"/>
    <property type="match status" value="1"/>
</dbReference>
<dbReference type="InterPro" id="IPR023213">
    <property type="entry name" value="CAT-like_dom_sf"/>
</dbReference>